<evidence type="ECO:0000313" key="10">
    <source>
        <dbReference type="EMBL" id="KOO24066.1"/>
    </source>
</evidence>
<feature type="repeat" description="Solcar" evidence="8">
    <location>
        <begin position="165"/>
        <end position="251"/>
    </location>
</feature>
<reference evidence="11" key="1">
    <citation type="journal article" date="2015" name="PLoS Genet.">
        <title>Genome Sequence and Transcriptome Analyses of Chrysochromulina tobin: Metabolic Tools for Enhanced Algal Fitness in the Prominent Order Prymnesiales (Haptophyceae).</title>
        <authorList>
            <person name="Hovde B.T."/>
            <person name="Deodato C.R."/>
            <person name="Hunsperger H.M."/>
            <person name="Ryken S.A."/>
            <person name="Yost W."/>
            <person name="Jha R.K."/>
            <person name="Patterson J."/>
            <person name="Monnat R.J. Jr."/>
            <person name="Barlow S.B."/>
            <person name="Starkenburg S.R."/>
            <person name="Cattolico R.A."/>
        </authorList>
    </citation>
    <scope>NUCLEOTIDE SEQUENCE</scope>
    <source>
        <strain evidence="11">CCMP291</strain>
    </source>
</reference>
<evidence type="ECO:0000256" key="2">
    <source>
        <dbReference type="ARBA" id="ARBA00006375"/>
    </source>
</evidence>
<evidence type="ECO:0000256" key="9">
    <source>
        <dbReference type="RuleBase" id="RU000488"/>
    </source>
</evidence>
<protein>
    <submittedName>
        <fullName evidence="10">Mitochondrial uncoupling protein 3</fullName>
    </submittedName>
</protein>
<dbReference type="AlphaFoldDB" id="A0A0M0JBW2"/>
<comment type="caution">
    <text evidence="10">The sequence shown here is derived from an EMBL/GenBank/DDBJ whole genome shotgun (WGS) entry which is preliminary data.</text>
</comment>
<comment type="subcellular location">
    <subcellularLocation>
        <location evidence="1">Membrane</location>
        <topology evidence="1">Multi-pass membrane protein</topology>
    </subcellularLocation>
</comment>
<dbReference type="Gene3D" id="1.50.40.10">
    <property type="entry name" value="Mitochondrial carrier domain"/>
    <property type="match status" value="1"/>
</dbReference>
<evidence type="ECO:0000256" key="1">
    <source>
        <dbReference type="ARBA" id="ARBA00004141"/>
    </source>
</evidence>
<evidence type="ECO:0000256" key="6">
    <source>
        <dbReference type="ARBA" id="ARBA00022989"/>
    </source>
</evidence>
<evidence type="ECO:0000256" key="3">
    <source>
        <dbReference type="ARBA" id="ARBA00022448"/>
    </source>
</evidence>
<dbReference type="PANTHER" id="PTHR45618">
    <property type="entry name" value="MITOCHONDRIAL DICARBOXYLATE CARRIER-RELATED"/>
    <property type="match status" value="1"/>
</dbReference>
<dbReference type="Pfam" id="PF00153">
    <property type="entry name" value="Mito_carr"/>
    <property type="match status" value="2"/>
</dbReference>
<dbReference type="OrthoDB" id="6703404at2759"/>
<organism evidence="10 11">
    <name type="scientific">Chrysochromulina tobinii</name>
    <dbReference type="NCBI Taxonomy" id="1460289"/>
    <lineage>
        <taxon>Eukaryota</taxon>
        <taxon>Haptista</taxon>
        <taxon>Haptophyta</taxon>
        <taxon>Prymnesiophyceae</taxon>
        <taxon>Prymnesiales</taxon>
        <taxon>Chrysochromulinaceae</taxon>
        <taxon>Chrysochromulina</taxon>
    </lineage>
</organism>
<evidence type="ECO:0000313" key="11">
    <source>
        <dbReference type="Proteomes" id="UP000037460"/>
    </source>
</evidence>
<accession>A0A0M0JBW2</accession>
<dbReference type="InterPro" id="IPR023395">
    <property type="entry name" value="MCP_dom_sf"/>
</dbReference>
<comment type="similarity">
    <text evidence="2 9">Belongs to the mitochondrial carrier (TC 2.A.29) family.</text>
</comment>
<dbReference type="InterPro" id="IPR050391">
    <property type="entry name" value="Mito_Metabolite_Transporter"/>
</dbReference>
<sequence length="254" mass="26787">MYKGWMDAVVQTYRADGVRGLQRGLSLGIMREVCFNAVRIGLLEPVTDSVHTLSAASGLANQASPPSPPERLAAGLTCGALGGCCVNPVEILKTRFQASGGLTGFQHSYQWPLSALTQLLRDEGVSGAFKGVGVSTLRGILGPGSQVFAYGEFKREAIARGADGGHVLTHILCALASASVSVACVNPVDVTRTRLYNAPPGRYSSGVDAAWQVIASGEGVGSFYKGALTHFLRLGPHMVLVFAILEQMKKLRAK</sequence>
<keyword evidence="4 8" id="KW-0812">Transmembrane</keyword>
<keyword evidence="6" id="KW-1133">Transmembrane helix</keyword>
<evidence type="ECO:0000256" key="7">
    <source>
        <dbReference type="ARBA" id="ARBA00023136"/>
    </source>
</evidence>
<dbReference type="InterPro" id="IPR018108">
    <property type="entry name" value="MCP_transmembrane"/>
</dbReference>
<keyword evidence="5" id="KW-0677">Repeat</keyword>
<dbReference type="PROSITE" id="PS50920">
    <property type="entry name" value="SOLCAR"/>
    <property type="match status" value="3"/>
</dbReference>
<name>A0A0M0JBW2_9EUKA</name>
<keyword evidence="3 9" id="KW-0813">Transport</keyword>
<dbReference type="SUPFAM" id="SSF103506">
    <property type="entry name" value="Mitochondrial carrier"/>
    <property type="match status" value="1"/>
</dbReference>
<evidence type="ECO:0000256" key="8">
    <source>
        <dbReference type="PROSITE-ProRule" id="PRU00282"/>
    </source>
</evidence>
<keyword evidence="11" id="KW-1185">Reference proteome</keyword>
<dbReference type="EMBL" id="JWZX01003130">
    <property type="protein sequence ID" value="KOO24066.1"/>
    <property type="molecule type" value="Genomic_DNA"/>
</dbReference>
<feature type="repeat" description="Solcar" evidence="8">
    <location>
        <begin position="66"/>
        <end position="156"/>
    </location>
</feature>
<evidence type="ECO:0000256" key="4">
    <source>
        <dbReference type="ARBA" id="ARBA00022692"/>
    </source>
</evidence>
<dbReference type="GO" id="GO:0016020">
    <property type="term" value="C:membrane"/>
    <property type="evidence" value="ECO:0007669"/>
    <property type="project" value="UniProtKB-SubCell"/>
</dbReference>
<feature type="repeat" description="Solcar" evidence="8">
    <location>
        <begin position="1"/>
        <end position="49"/>
    </location>
</feature>
<dbReference type="Proteomes" id="UP000037460">
    <property type="component" value="Unassembled WGS sequence"/>
</dbReference>
<evidence type="ECO:0000256" key="5">
    <source>
        <dbReference type="ARBA" id="ARBA00022737"/>
    </source>
</evidence>
<gene>
    <name evidence="10" type="ORF">Ctob_007623</name>
</gene>
<proteinExistence type="inferred from homology"/>
<keyword evidence="7 8" id="KW-0472">Membrane</keyword>